<name>A0A0G2JYS3_RAT</name>
<reference evidence="2" key="3">
    <citation type="submission" date="2025-09" db="UniProtKB">
        <authorList>
            <consortium name="Ensembl"/>
        </authorList>
    </citation>
    <scope>IDENTIFICATION</scope>
    <source>
        <strain evidence="2">Brown Norway</strain>
    </source>
</reference>
<evidence type="ECO:0000313" key="2">
    <source>
        <dbReference type="Ensembl" id="ENSRNOP00000081993.1"/>
    </source>
</evidence>
<organism evidence="2 3">
    <name type="scientific">Rattus norvegicus</name>
    <name type="common">Rat</name>
    <dbReference type="NCBI Taxonomy" id="10116"/>
    <lineage>
        <taxon>Eukaryota</taxon>
        <taxon>Metazoa</taxon>
        <taxon>Chordata</taxon>
        <taxon>Craniata</taxon>
        <taxon>Vertebrata</taxon>
        <taxon>Euteleostomi</taxon>
        <taxon>Mammalia</taxon>
        <taxon>Eutheria</taxon>
        <taxon>Euarchontoglires</taxon>
        <taxon>Glires</taxon>
        <taxon>Rodentia</taxon>
        <taxon>Myomorpha</taxon>
        <taxon>Muroidea</taxon>
        <taxon>Muridae</taxon>
        <taxon>Murinae</taxon>
        <taxon>Rattus</taxon>
    </lineage>
</organism>
<keyword evidence="3" id="KW-1185">Reference proteome</keyword>
<dbReference type="RGD" id="15009759">
    <property type="gene designation" value="AABR07053830.1"/>
</dbReference>
<evidence type="ECO:0000256" key="1">
    <source>
        <dbReference type="SAM" id="Phobius"/>
    </source>
</evidence>
<protein>
    <submittedName>
        <fullName evidence="2">Uncharacterized protein</fullName>
    </submittedName>
</protein>
<evidence type="ECO:0000313" key="3">
    <source>
        <dbReference type="Proteomes" id="UP000002494"/>
    </source>
</evidence>
<accession>A0A0G2JYS3</accession>
<evidence type="ECO:0000313" key="4">
    <source>
        <dbReference type="RGD" id="15009759"/>
    </source>
</evidence>
<dbReference type="Bgee" id="ENSRNOG00000055829">
    <property type="expression patterns" value="Expressed in ovary and 10 other cell types or tissues"/>
</dbReference>
<dbReference type="AGR" id="RGD:15009759"/>
<feature type="transmembrane region" description="Helical" evidence="1">
    <location>
        <begin position="12"/>
        <end position="42"/>
    </location>
</feature>
<proteinExistence type="predicted"/>
<sequence length="98" mass="10790">MLVKLIICFVDLMLASAIVGTLYAAYLIVATGIFILAIFYIFRGEMGENYDLNKDRGWVLESSNATEKPLAGNGKRVSSQMLAGHFAALRPTEKESPF</sequence>
<dbReference type="AlphaFoldDB" id="A0A0G2JYS3"/>
<dbReference type="Proteomes" id="UP000002494">
    <property type="component" value="Chromosome 3"/>
</dbReference>
<dbReference type="OrthoDB" id="9836832at2759"/>
<keyword evidence="1" id="KW-1133">Transmembrane helix</keyword>
<reference evidence="2" key="1">
    <citation type="submission" date="2024-01" db="EMBL/GenBank/DDBJ databases">
        <title>GRCr8: a new rat reference genome assembly contstructed from accurate long reads and long range scaffolding.</title>
        <authorList>
            <person name="Doris P.A."/>
            <person name="Kalbfleisch T."/>
            <person name="Li K."/>
            <person name="Howe K."/>
            <person name="Wood J."/>
        </authorList>
    </citation>
    <scope>NUCLEOTIDE SEQUENCE [LARGE SCALE GENOMIC DNA]</scope>
    <source>
        <strain evidence="2">Brown Norway</strain>
    </source>
</reference>
<reference evidence="2" key="2">
    <citation type="submission" date="2025-08" db="UniProtKB">
        <authorList>
            <consortium name="Ensembl"/>
        </authorList>
    </citation>
    <scope>IDENTIFICATION</scope>
    <source>
        <strain evidence="2">Brown Norway</strain>
    </source>
</reference>
<dbReference type="GeneTree" id="ENSGT00520000060326"/>
<dbReference type="OMA" id="GEREKNY"/>
<keyword evidence="1" id="KW-0812">Transmembrane</keyword>
<keyword evidence="1" id="KW-0472">Membrane</keyword>
<dbReference type="SMR" id="A0A0G2JYS3"/>
<dbReference type="Ensembl" id="ENSRNOT00000094876.2">
    <property type="protein sequence ID" value="ENSRNOP00000081993.1"/>
    <property type="gene ID" value="ENSRNOG00000055829.3"/>
</dbReference>
<gene>
    <name evidence="2 4" type="primary">AABR07053830.1</name>
</gene>